<dbReference type="Pfam" id="PF00476">
    <property type="entry name" value="DNA_pol_A"/>
    <property type="match status" value="1"/>
</dbReference>
<dbReference type="SUPFAM" id="SSF56672">
    <property type="entry name" value="DNA/RNA polymerases"/>
    <property type="match status" value="1"/>
</dbReference>
<feature type="domain" description="DNA-directed DNA polymerase family A palm" evidence="4">
    <location>
        <begin position="1"/>
        <end position="127"/>
    </location>
</feature>
<protein>
    <recommendedName>
        <fullName evidence="1">DNA-directed DNA polymerase</fullName>
        <ecNumber evidence="1">2.7.7.7</ecNumber>
    </recommendedName>
</protein>
<organism evidence="5 6">
    <name type="scientific">Candidatus Dojkabacteria bacterium</name>
    <dbReference type="NCBI Taxonomy" id="2099670"/>
    <lineage>
        <taxon>Bacteria</taxon>
        <taxon>Candidatus Dojkabacteria</taxon>
    </lineage>
</organism>
<reference evidence="5" key="1">
    <citation type="submission" date="2020-04" db="EMBL/GenBank/DDBJ databases">
        <authorList>
            <person name="Zhang T."/>
        </authorList>
    </citation>
    <scope>NUCLEOTIDE SEQUENCE</scope>
    <source>
        <strain evidence="5">HKST-UBA12</strain>
    </source>
</reference>
<dbReference type="AlphaFoldDB" id="A0A955KZM4"/>
<reference evidence="5" key="2">
    <citation type="journal article" date="2021" name="Microbiome">
        <title>Successional dynamics and alternative stable states in a saline activated sludge microbial community over 9 years.</title>
        <authorList>
            <person name="Wang Y."/>
            <person name="Ye J."/>
            <person name="Ju F."/>
            <person name="Liu L."/>
            <person name="Boyd J.A."/>
            <person name="Deng Y."/>
            <person name="Parks D.H."/>
            <person name="Jiang X."/>
            <person name="Yin X."/>
            <person name="Woodcroft B.J."/>
            <person name="Tyson G.W."/>
            <person name="Hugenholtz P."/>
            <person name="Polz M.F."/>
            <person name="Zhang T."/>
        </authorList>
    </citation>
    <scope>NUCLEOTIDE SEQUENCE</scope>
    <source>
        <strain evidence="5">HKST-UBA12</strain>
    </source>
</reference>
<dbReference type="PANTHER" id="PTHR10133">
    <property type="entry name" value="DNA POLYMERASE I"/>
    <property type="match status" value="1"/>
</dbReference>
<gene>
    <name evidence="5" type="ORF">KC640_02445</name>
</gene>
<proteinExistence type="predicted"/>
<evidence type="ECO:0000256" key="2">
    <source>
        <dbReference type="ARBA" id="ARBA00022705"/>
    </source>
</evidence>
<dbReference type="EC" id="2.7.7.7" evidence="1"/>
<name>A0A955KZM4_9BACT</name>
<dbReference type="PRINTS" id="PR00868">
    <property type="entry name" value="DNAPOLI"/>
</dbReference>
<sequence length="134" mass="15150">EQAKKEGYVETVMGRRREAFGLKSSNYMLRQATEREVMNFPLQGSAADITKKAMLDVAPLLSKYPAKLVLQVHDELIFEYDLQGKKMDMVTDKQLLDFVRNVRQTMLSVTKLKVPLDVGIDAGQAWGSMQPISI</sequence>
<dbReference type="Proteomes" id="UP000760819">
    <property type="component" value="Unassembled WGS sequence"/>
</dbReference>
<feature type="non-terminal residue" evidence="5">
    <location>
        <position position="1"/>
    </location>
</feature>
<evidence type="ECO:0000256" key="1">
    <source>
        <dbReference type="ARBA" id="ARBA00012417"/>
    </source>
</evidence>
<dbReference type="InterPro" id="IPR043502">
    <property type="entry name" value="DNA/RNA_pol_sf"/>
</dbReference>
<comment type="caution">
    <text evidence="5">The sequence shown here is derived from an EMBL/GenBank/DDBJ whole genome shotgun (WGS) entry which is preliminary data.</text>
</comment>
<dbReference type="GO" id="GO:0003887">
    <property type="term" value="F:DNA-directed DNA polymerase activity"/>
    <property type="evidence" value="ECO:0007669"/>
    <property type="project" value="UniProtKB-EC"/>
</dbReference>
<dbReference type="GO" id="GO:0006261">
    <property type="term" value="P:DNA-templated DNA replication"/>
    <property type="evidence" value="ECO:0007669"/>
    <property type="project" value="InterPro"/>
</dbReference>
<accession>A0A955KZM4</accession>
<dbReference type="InterPro" id="IPR001098">
    <property type="entry name" value="DNA-dir_DNA_pol_A_palm_dom"/>
</dbReference>
<dbReference type="InterPro" id="IPR002298">
    <property type="entry name" value="DNA_polymerase_A"/>
</dbReference>
<dbReference type="EMBL" id="JAGQLI010000124">
    <property type="protein sequence ID" value="MCA9379264.1"/>
    <property type="molecule type" value="Genomic_DNA"/>
</dbReference>
<keyword evidence="2" id="KW-0235">DNA replication</keyword>
<dbReference type="Gene3D" id="3.30.70.370">
    <property type="match status" value="1"/>
</dbReference>
<comment type="catalytic activity">
    <reaction evidence="3">
        <text>DNA(n) + a 2'-deoxyribonucleoside 5'-triphosphate = DNA(n+1) + diphosphate</text>
        <dbReference type="Rhea" id="RHEA:22508"/>
        <dbReference type="Rhea" id="RHEA-COMP:17339"/>
        <dbReference type="Rhea" id="RHEA-COMP:17340"/>
        <dbReference type="ChEBI" id="CHEBI:33019"/>
        <dbReference type="ChEBI" id="CHEBI:61560"/>
        <dbReference type="ChEBI" id="CHEBI:173112"/>
        <dbReference type="EC" id="2.7.7.7"/>
    </reaction>
</comment>
<evidence type="ECO:0000313" key="5">
    <source>
        <dbReference type="EMBL" id="MCA9379264.1"/>
    </source>
</evidence>
<evidence type="ECO:0000256" key="3">
    <source>
        <dbReference type="ARBA" id="ARBA00049244"/>
    </source>
</evidence>
<evidence type="ECO:0000313" key="6">
    <source>
        <dbReference type="Proteomes" id="UP000760819"/>
    </source>
</evidence>
<dbReference type="PANTHER" id="PTHR10133:SF27">
    <property type="entry name" value="DNA POLYMERASE NU"/>
    <property type="match status" value="1"/>
</dbReference>
<dbReference type="GO" id="GO:0003677">
    <property type="term" value="F:DNA binding"/>
    <property type="evidence" value="ECO:0007669"/>
    <property type="project" value="InterPro"/>
</dbReference>
<evidence type="ECO:0000259" key="4">
    <source>
        <dbReference type="Pfam" id="PF00476"/>
    </source>
</evidence>
<dbReference type="GO" id="GO:0006302">
    <property type="term" value="P:double-strand break repair"/>
    <property type="evidence" value="ECO:0007669"/>
    <property type="project" value="TreeGrafter"/>
</dbReference>